<evidence type="ECO:0000313" key="2">
    <source>
        <dbReference type="Proteomes" id="UP000515140"/>
    </source>
</evidence>
<dbReference type="CTD" id="91319"/>
<organism evidence="2 3">
    <name type="scientific">Phascolarctos cinereus</name>
    <name type="common">Koala</name>
    <dbReference type="NCBI Taxonomy" id="38626"/>
    <lineage>
        <taxon>Eukaryota</taxon>
        <taxon>Metazoa</taxon>
        <taxon>Chordata</taxon>
        <taxon>Craniata</taxon>
        <taxon>Vertebrata</taxon>
        <taxon>Euteleostomi</taxon>
        <taxon>Mammalia</taxon>
        <taxon>Metatheria</taxon>
        <taxon>Diprotodontia</taxon>
        <taxon>Phascolarctidae</taxon>
        <taxon>Phascolarctos</taxon>
    </lineage>
</organism>
<proteinExistence type="predicted"/>
<name>A0A6P5JQ01_PHACI</name>
<dbReference type="Proteomes" id="UP000515140">
    <property type="component" value="Unplaced"/>
</dbReference>
<feature type="region of interest" description="Disordered" evidence="1">
    <location>
        <begin position="208"/>
        <end position="242"/>
    </location>
</feature>
<gene>
    <name evidence="3" type="primary">DERL3</name>
</gene>
<evidence type="ECO:0000256" key="1">
    <source>
        <dbReference type="SAM" id="MobiDB-lite"/>
    </source>
</evidence>
<dbReference type="GeneID" id="110201771"/>
<dbReference type="AlphaFoldDB" id="A0A6P5JQ01"/>
<accession>A0A6P5JQ01</accession>
<feature type="region of interest" description="Disordered" evidence="1">
    <location>
        <begin position="38"/>
        <end position="81"/>
    </location>
</feature>
<keyword evidence="2" id="KW-1185">Reference proteome</keyword>
<dbReference type="RefSeq" id="XP_020833316.1">
    <property type="nucleotide sequence ID" value="XM_020977657.1"/>
</dbReference>
<reference evidence="3" key="1">
    <citation type="submission" date="2025-08" db="UniProtKB">
        <authorList>
            <consortium name="RefSeq"/>
        </authorList>
    </citation>
    <scope>IDENTIFICATION</scope>
    <source>
        <tissue evidence="3">Spleen</tissue>
    </source>
</reference>
<evidence type="ECO:0000313" key="3">
    <source>
        <dbReference type="RefSeq" id="XP_020833316.1"/>
    </source>
</evidence>
<sequence>MSEEGRVPLPQCPLANHHQGARRACSLLVRGLASWPGRTGGRGSVKGTEGCRTGSDTCQGSGSWGRDGAAGPGGRVLAGAGSDARLHGGLRADHRGRAAGAHHPLPALLQPGPHLQEVPGVEARHQLPLLRAPGIQLFLQHAFPLPALWAPGQPLLPGPGLHHHAGVCVEPAEPGPSDELFWPPQLPGALPALGAHGLLAAPGQLRAGGPAGKLIFDDPEEDPNYRPLPEEQPGMDPVDRQQ</sequence>
<feature type="compositionally biased region" description="Gly residues" evidence="1">
    <location>
        <begin position="62"/>
        <end position="76"/>
    </location>
</feature>
<protein>
    <submittedName>
        <fullName evidence="3">Derlin-3 isoform X3</fullName>
    </submittedName>
</protein>